<proteinExistence type="predicted"/>
<comment type="caution">
    <text evidence="1">The sequence shown here is derived from an EMBL/GenBank/DDBJ whole genome shotgun (WGS) entry which is preliminary data.</text>
</comment>
<dbReference type="AlphaFoldDB" id="X1CXY4"/>
<evidence type="ECO:0000313" key="1">
    <source>
        <dbReference type="EMBL" id="GAG97797.1"/>
    </source>
</evidence>
<organism evidence="1">
    <name type="scientific">marine sediment metagenome</name>
    <dbReference type="NCBI Taxonomy" id="412755"/>
    <lineage>
        <taxon>unclassified sequences</taxon>
        <taxon>metagenomes</taxon>
        <taxon>ecological metagenomes</taxon>
    </lineage>
</organism>
<gene>
    <name evidence="1" type="ORF">S01H4_51235</name>
</gene>
<name>X1CXY4_9ZZZZ</name>
<sequence length="29" mass="3469">DKTTYCHSRENGNLSFNFIIHFWIPVSEL</sequence>
<protein>
    <submittedName>
        <fullName evidence="1">Uncharacterized protein</fullName>
    </submittedName>
</protein>
<dbReference type="EMBL" id="BART01029155">
    <property type="protein sequence ID" value="GAG97797.1"/>
    <property type="molecule type" value="Genomic_DNA"/>
</dbReference>
<reference evidence="1" key="1">
    <citation type="journal article" date="2014" name="Front. Microbiol.">
        <title>High frequency of phylogenetically diverse reductive dehalogenase-homologous genes in deep subseafloor sedimentary metagenomes.</title>
        <authorList>
            <person name="Kawai M."/>
            <person name="Futagami T."/>
            <person name="Toyoda A."/>
            <person name="Takaki Y."/>
            <person name="Nishi S."/>
            <person name="Hori S."/>
            <person name="Arai W."/>
            <person name="Tsubouchi T."/>
            <person name="Morono Y."/>
            <person name="Uchiyama I."/>
            <person name="Ito T."/>
            <person name="Fujiyama A."/>
            <person name="Inagaki F."/>
            <person name="Takami H."/>
        </authorList>
    </citation>
    <scope>NUCLEOTIDE SEQUENCE</scope>
    <source>
        <strain evidence="1">Expedition CK06-06</strain>
    </source>
</reference>
<feature type="non-terminal residue" evidence="1">
    <location>
        <position position="1"/>
    </location>
</feature>
<accession>X1CXY4</accession>